<dbReference type="Proteomes" id="UP001501521">
    <property type="component" value="Unassembled WGS sequence"/>
</dbReference>
<dbReference type="PROSITE" id="PS50928">
    <property type="entry name" value="ABC_TM1"/>
    <property type="match status" value="1"/>
</dbReference>
<keyword evidence="5 6" id="KW-0472">Membrane</keyword>
<evidence type="ECO:0000313" key="8">
    <source>
        <dbReference type="EMBL" id="GAA4897997.1"/>
    </source>
</evidence>
<sequence length="221" mass="22709">MNHFLDALAWLADPAHLLGAGGIVHRALEHLGYSVAAVAIACVIAVPLGWFVGHTGRLRGFTVATTGAARALPTLGVLTLAGLAFGVGLIGPMVAFVVLSVPSILAGAYAGIQAISPATLDAARATGLSPAQVLWRVEVPLGLPLLTGGIRSAMLQVIATATLAAYVGAGGLGRQLFLGLRTQDYPQMLAAALAVILLALMVDLLFAWLQRRATPLGLRAR</sequence>
<feature type="transmembrane region" description="Helical" evidence="6">
    <location>
        <begin position="153"/>
        <end position="177"/>
    </location>
</feature>
<gene>
    <name evidence="8" type="ORF">GCM10025789_14950</name>
</gene>
<keyword evidence="4 6" id="KW-1133">Transmembrane helix</keyword>
<comment type="caution">
    <text evidence="8">The sequence shown here is derived from an EMBL/GenBank/DDBJ whole genome shotgun (WGS) entry which is preliminary data.</text>
</comment>
<feature type="transmembrane region" description="Helical" evidence="6">
    <location>
        <begin position="74"/>
        <end position="99"/>
    </location>
</feature>
<feature type="transmembrane region" description="Helical" evidence="6">
    <location>
        <begin position="30"/>
        <end position="53"/>
    </location>
</feature>
<evidence type="ECO:0000256" key="2">
    <source>
        <dbReference type="ARBA" id="ARBA00022448"/>
    </source>
</evidence>
<accession>A0ABP9FAK4</accession>
<evidence type="ECO:0000256" key="6">
    <source>
        <dbReference type="RuleBase" id="RU363032"/>
    </source>
</evidence>
<comment type="similarity">
    <text evidence="6">Belongs to the binding-protein-dependent transport system permease family.</text>
</comment>
<dbReference type="CDD" id="cd06261">
    <property type="entry name" value="TM_PBP2"/>
    <property type="match status" value="1"/>
</dbReference>
<feature type="transmembrane region" description="Helical" evidence="6">
    <location>
        <begin position="189"/>
        <end position="209"/>
    </location>
</feature>
<dbReference type="Pfam" id="PF00528">
    <property type="entry name" value="BPD_transp_1"/>
    <property type="match status" value="1"/>
</dbReference>
<dbReference type="EMBL" id="BAABLV010000020">
    <property type="protein sequence ID" value="GAA4897997.1"/>
    <property type="molecule type" value="Genomic_DNA"/>
</dbReference>
<dbReference type="Gene3D" id="1.10.3720.10">
    <property type="entry name" value="MetI-like"/>
    <property type="match status" value="1"/>
</dbReference>
<proteinExistence type="inferred from homology"/>
<organism evidence="8 9">
    <name type="scientific">Tessaracoccus lubricantis</name>
    <dbReference type="NCBI Taxonomy" id="545543"/>
    <lineage>
        <taxon>Bacteria</taxon>
        <taxon>Bacillati</taxon>
        <taxon>Actinomycetota</taxon>
        <taxon>Actinomycetes</taxon>
        <taxon>Propionibacteriales</taxon>
        <taxon>Propionibacteriaceae</taxon>
        <taxon>Tessaracoccus</taxon>
    </lineage>
</organism>
<dbReference type="InterPro" id="IPR035906">
    <property type="entry name" value="MetI-like_sf"/>
</dbReference>
<dbReference type="RefSeq" id="WP_345581279.1">
    <property type="nucleotide sequence ID" value="NZ_BAABLV010000020.1"/>
</dbReference>
<keyword evidence="9" id="KW-1185">Reference proteome</keyword>
<name>A0ABP9FAK4_9ACTN</name>
<evidence type="ECO:0000313" key="9">
    <source>
        <dbReference type="Proteomes" id="UP001501521"/>
    </source>
</evidence>
<evidence type="ECO:0000256" key="1">
    <source>
        <dbReference type="ARBA" id="ARBA00004141"/>
    </source>
</evidence>
<dbReference type="InterPro" id="IPR051204">
    <property type="entry name" value="ABC_transp_perm/SBD"/>
</dbReference>
<reference evidence="9" key="1">
    <citation type="journal article" date="2019" name="Int. J. Syst. Evol. Microbiol.">
        <title>The Global Catalogue of Microorganisms (GCM) 10K type strain sequencing project: providing services to taxonomists for standard genome sequencing and annotation.</title>
        <authorList>
            <consortium name="The Broad Institute Genomics Platform"/>
            <consortium name="The Broad Institute Genome Sequencing Center for Infectious Disease"/>
            <person name="Wu L."/>
            <person name="Ma J."/>
        </authorList>
    </citation>
    <scope>NUCLEOTIDE SEQUENCE [LARGE SCALE GENOMIC DNA]</scope>
    <source>
        <strain evidence="9">JCM 19125</strain>
    </source>
</reference>
<comment type="subcellular location">
    <subcellularLocation>
        <location evidence="6">Cell membrane</location>
        <topology evidence="6">Multi-pass membrane protein</topology>
    </subcellularLocation>
    <subcellularLocation>
        <location evidence="1">Membrane</location>
        <topology evidence="1">Multi-pass membrane protein</topology>
    </subcellularLocation>
</comment>
<dbReference type="InterPro" id="IPR000515">
    <property type="entry name" value="MetI-like"/>
</dbReference>
<dbReference type="SUPFAM" id="SSF161098">
    <property type="entry name" value="MetI-like"/>
    <property type="match status" value="1"/>
</dbReference>
<evidence type="ECO:0000256" key="5">
    <source>
        <dbReference type="ARBA" id="ARBA00023136"/>
    </source>
</evidence>
<evidence type="ECO:0000256" key="4">
    <source>
        <dbReference type="ARBA" id="ARBA00022989"/>
    </source>
</evidence>
<evidence type="ECO:0000259" key="7">
    <source>
        <dbReference type="PROSITE" id="PS50928"/>
    </source>
</evidence>
<dbReference type="PANTHER" id="PTHR30177">
    <property type="entry name" value="GLYCINE BETAINE/L-PROLINE TRANSPORT SYSTEM PERMEASE PROTEIN PROW"/>
    <property type="match status" value="1"/>
</dbReference>
<dbReference type="PANTHER" id="PTHR30177:SF33">
    <property type="entry name" value="POSSIBLE OSMOPROTECTANT (GLYCINE BETAINE_CARNITINE_CHOLINE_L-PROLINE) TRANSPORT INTEGRAL MEMBRANE PROTEIN ABC TRANSPORTER PROZ"/>
    <property type="match status" value="1"/>
</dbReference>
<evidence type="ECO:0000256" key="3">
    <source>
        <dbReference type="ARBA" id="ARBA00022692"/>
    </source>
</evidence>
<keyword evidence="2 6" id="KW-0813">Transport</keyword>
<protein>
    <submittedName>
        <fullName evidence="8">ABC transporter permease</fullName>
    </submittedName>
</protein>
<feature type="domain" description="ABC transmembrane type-1" evidence="7">
    <location>
        <begin position="27"/>
        <end position="206"/>
    </location>
</feature>
<keyword evidence="3 6" id="KW-0812">Transmembrane</keyword>